<evidence type="ECO:0000256" key="3">
    <source>
        <dbReference type="ARBA" id="ARBA00022741"/>
    </source>
</evidence>
<keyword evidence="11" id="KW-1185">Reference proteome</keyword>
<dbReference type="InterPro" id="IPR011761">
    <property type="entry name" value="ATP-grasp"/>
</dbReference>
<keyword evidence="2" id="KW-0436">Ligase</keyword>
<proteinExistence type="predicted"/>
<dbReference type="CDD" id="cd06850">
    <property type="entry name" value="biotinyl_domain"/>
    <property type="match status" value="1"/>
</dbReference>
<feature type="domain" description="Biotin carboxylation" evidence="9">
    <location>
        <begin position="10"/>
        <end position="454"/>
    </location>
</feature>
<dbReference type="InterPro" id="IPR011764">
    <property type="entry name" value="Biotin_carboxylation_dom"/>
</dbReference>
<dbReference type="InterPro" id="IPR016185">
    <property type="entry name" value="PreATP-grasp_dom_sf"/>
</dbReference>
<dbReference type="Pfam" id="PF00289">
    <property type="entry name" value="Biotin_carb_N"/>
    <property type="match status" value="1"/>
</dbReference>
<dbReference type="GO" id="GO:0016874">
    <property type="term" value="F:ligase activity"/>
    <property type="evidence" value="ECO:0007669"/>
    <property type="project" value="UniProtKB-KW"/>
</dbReference>
<keyword evidence="3 6" id="KW-0547">Nucleotide-binding</keyword>
<dbReference type="Pfam" id="PF02786">
    <property type="entry name" value="CPSase_L_D2"/>
    <property type="match status" value="1"/>
</dbReference>
<dbReference type="FunFam" id="3.30.1490.20:FF:000003">
    <property type="entry name" value="acetyl-CoA carboxylase isoform X1"/>
    <property type="match status" value="1"/>
</dbReference>
<dbReference type="Pfam" id="PF00364">
    <property type="entry name" value="Biotin_lipoyl"/>
    <property type="match status" value="1"/>
</dbReference>
<organism evidence="10 11">
    <name type="scientific">Thalassovita litoralis</name>
    <dbReference type="NCBI Taxonomy" id="1010611"/>
    <lineage>
        <taxon>Bacteria</taxon>
        <taxon>Pseudomonadati</taxon>
        <taxon>Pseudomonadota</taxon>
        <taxon>Alphaproteobacteria</taxon>
        <taxon>Rhodobacterales</taxon>
        <taxon>Roseobacteraceae</taxon>
        <taxon>Thalassovita</taxon>
    </lineage>
</organism>
<gene>
    <name evidence="10" type="ORF">SAMN06265173_13826</name>
</gene>
<protein>
    <submittedName>
        <fullName evidence="10">Biotin carboxylase /acetyl-CoA carboxylase carboxyltransferase subunit alpha</fullName>
    </submittedName>
</protein>
<dbReference type="PANTHER" id="PTHR18866:SF33">
    <property type="entry name" value="METHYLCROTONOYL-COA CARBOXYLASE SUBUNIT ALPHA, MITOCHONDRIAL-RELATED"/>
    <property type="match status" value="1"/>
</dbReference>
<evidence type="ECO:0000313" key="11">
    <source>
        <dbReference type="Proteomes" id="UP000316030"/>
    </source>
</evidence>
<dbReference type="PROSITE" id="PS00867">
    <property type="entry name" value="CPSASE_2"/>
    <property type="match status" value="1"/>
</dbReference>
<keyword evidence="5" id="KW-0092">Biotin</keyword>
<dbReference type="PROSITE" id="PS50979">
    <property type="entry name" value="BC"/>
    <property type="match status" value="1"/>
</dbReference>
<dbReference type="PROSITE" id="PS00188">
    <property type="entry name" value="BIOTIN"/>
    <property type="match status" value="1"/>
</dbReference>
<dbReference type="SUPFAM" id="SSF51246">
    <property type="entry name" value="Rudiment single hybrid motif"/>
    <property type="match status" value="1"/>
</dbReference>
<sequence length="647" mass="68369">MYDFLTAPHPIRTVLIANRGEVACRVIATCRRLGLRSVAVWSDADHDAPHVRLADHAVRLGPAPAVDSYLNISALLAAAHACGADAIHPGYGFLSENADFVRACIAEGLIFIGPSPDAVAAMGSKIEARRIARDSGVPVVPGFEARDASDVELADAAARIGYPVMVKASAGGGGRGMRRVERPADLPAALSAARAEAGAAFGDATLFIEKLIQSPRHLEVQVFGDGQGGALHFYERDCSVQRNHQKLIEEAPAPNLSADTRQTLLDAALSLTCAIRYGGAGTVEFILGQGDSQPYFLEMNTRLQVEHPVTELICGVDLVEFQLRQAAGLPLPLTQDQIRPKGHAIEVRLNADRPEQGFLPATGPVLDVIAPPGLRFDRGIEAGTVVGSHYDPMLAKLIAHAPDRDQARLALADGLSGLALPGIATNQAFLRDCLLAPDFAAGQATTDFLTRSFPNGWHPDPAALLWLRGQAALACIAANPGSASPLTRTDGFRSAGRPARVPLHLQDDYGETDLTLTLGPVPQVTYSTGTADLTDPPRHWRDGDTLHIAGRGLTLAAHVTPLAQARMTRAPDTPEGQLTAPLTGRVTQVHVAPGDTVAQGDPLVVMEAMKLVHTLTAPHPGRVTRVACAPGETLPAKTVLVDIDPLS</sequence>
<dbReference type="PANTHER" id="PTHR18866">
    <property type="entry name" value="CARBOXYLASE:PYRUVATE/ACETYL-COA/PROPIONYL-COA CARBOXYLASE"/>
    <property type="match status" value="1"/>
</dbReference>
<dbReference type="GO" id="GO:0005524">
    <property type="term" value="F:ATP binding"/>
    <property type="evidence" value="ECO:0007669"/>
    <property type="project" value="UniProtKB-UniRule"/>
</dbReference>
<dbReference type="Pfam" id="PF02785">
    <property type="entry name" value="Biotin_carb_C"/>
    <property type="match status" value="1"/>
</dbReference>
<evidence type="ECO:0000259" key="8">
    <source>
        <dbReference type="PROSITE" id="PS50975"/>
    </source>
</evidence>
<dbReference type="FunFam" id="3.40.50.20:FF:000010">
    <property type="entry name" value="Propionyl-CoA carboxylase subunit alpha"/>
    <property type="match status" value="1"/>
</dbReference>
<evidence type="ECO:0000313" key="10">
    <source>
        <dbReference type="EMBL" id="SMO97699.1"/>
    </source>
</evidence>
<evidence type="ECO:0000256" key="4">
    <source>
        <dbReference type="ARBA" id="ARBA00022840"/>
    </source>
</evidence>
<feature type="domain" description="Lipoyl-binding" evidence="7">
    <location>
        <begin position="562"/>
        <end position="644"/>
    </location>
</feature>
<dbReference type="Proteomes" id="UP000316030">
    <property type="component" value="Unassembled WGS sequence"/>
</dbReference>
<evidence type="ECO:0000256" key="1">
    <source>
        <dbReference type="ARBA" id="ARBA00001953"/>
    </source>
</evidence>
<evidence type="ECO:0000256" key="2">
    <source>
        <dbReference type="ARBA" id="ARBA00022598"/>
    </source>
</evidence>
<dbReference type="SUPFAM" id="SSF52440">
    <property type="entry name" value="PreATP-grasp domain"/>
    <property type="match status" value="1"/>
</dbReference>
<dbReference type="PROSITE" id="PS50975">
    <property type="entry name" value="ATP_GRASP"/>
    <property type="match status" value="1"/>
</dbReference>
<feature type="domain" description="ATP-grasp" evidence="8">
    <location>
        <begin position="129"/>
        <end position="327"/>
    </location>
</feature>
<dbReference type="InterPro" id="IPR050856">
    <property type="entry name" value="Biotin_carboxylase_complex"/>
</dbReference>
<evidence type="ECO:0000256" key="5">
    <source>
        <dbReference type="ARBA" id="ARBA00023267"/>
    </source>
</evidence>
<keyword evidence="10" id="KW-0808">Transferase</keyword>
<name>A0A521FNH7_9RHOB</name>
<dbReference type="SMART" id="SM00878">
    <property type="entry name" value="Biotin_carb_C"/>
    <property type="match status" value="1"/>
</dbReference>
<dbReference type="InterPro" id="IPR000089">
    <property type="entry name" value="Biotin_lipoyl"/>
</dbReference>
<dbReference type="PROSITE" id="PS50968">
    <property type="entry name" value="BIOTINYL_LIPOYL"/>
    <property type="match status" value="1"/>
</dbReference>
<dbReference type="AlphaFoldDB" id="A0A521FNH7"/>
<dbReference type="OrthoDB" id="9763189at2"/>
<keyword evidence="4 6" id="KW-0067">ATP-binding</keyword>
<dbReference type="GO" id="GO:0046872">
    <property type="term" value="F:metal ion binding"/>
    <property type="evidence" value="ECO:0007669"/>
    <property type="project" value="InterPro"/>
</dbReference>
<comment type="cofactor">
    <cofactor evidence="1">
        <name>biotin</name>
        <dbReference type="ChEBI" id="CHEBI:57586"/>
    </cofactor>
</comment>
<accession>A0A521FNH7</accession>
<dbReference type="GO" id="GO:0016740">
    <property type="term" value="F:transferase activity"/>
    <property type="evidence" value="ECO:0007669"/>
    <property type="project" value="UniProtKB-KW"/>
</dbReference>
<dbReference type="InterPro" id="IPR005479">
    <property type="entry name" value="CPAse_ATP-bd"/>
</dbReference>
<dbReference type="SUPFAM" id="SSF56059">
    <property type="entry name" value="Glutathione synthetase ATP-binding domain-like"/>
    <property type="match status" value="1"/>
</dbReference>
<dbReference type="InterPro" id="IPR005482">
    <property type="entry name" value="Biotin_COase_C"/>
</dbReference>
<dbReference type="EMBL" id="FXTO01000038">
    <property type="protein sequence ID" value="SMO97699.1"/>
    <property type="molecule type" value="Genomic_DNA"/>
</dbReference>
<evidence type="ECO:0000256" key="6">
    <source>
        <dbReference type="PROSITE-ProRule" id="PRU00409"/>
    </source>
</evidence>
<dbReference type="RefSeq" id="WP_142494768.1">
    <property type="nucleotide sequence ID" value="NZ_FXTO01000038.1"/>
</dbReference>
<dbReference type="SUPFAM" id="SSF51230">
    <property type="entry name" value="Single hybrid motif"/>
    <property type="match status" value="1"/>
</dbReference>
<dbReference type="Gene3D" id="2.40.50.100">
    <property type="match status" value="1"/>
</dbReference>
<dbReference type="Gene3D" id="3.30.470.20">
    <property type="entry name" value="ATP-grasp fold, B domain"/>
    <property type="match status" value="1"/>
</dbReference>
<dbReference type="InterPro" id="IPR011053">
    <property type="entry name" value="Single_hybrid_motif"/>
</dbReference>
<dbReference type="InterPro" id="IPR011054">
    <property type="entry name" value="Rudment_hybrid_motif"/>
</dbReference>
<evidence type="ECO:0000259" key="9">
    <source>
        <dbReference type="PROSITE" id="PS50979"/>
    </source>
</evidence>
<dbReference type="InterPro" id="IPR001882">
    <property type="entry name" value="Biotin_BS"/>
</dbReference>
<evidence type="ECO:0000259" key="7">
    <source>
        <dbReference type="PROSITE" id="PS50968"/>
    </source>
</evidence>
<dbReference type="InterPro" id="IPR005481">
    <property type="entry name" value="BC-like_N"/>
</dbReference>
<reference evidence="10 11" key="1">
    <citation type="submission" date="2017-05" db="EMBL/GenBank/DDBJ databases">
        <authorList>
            <person name="Varghese N."/>
            <person name="Submissions S."/>
        </authorList>
    </citation>
    <scope>NUCLEOTIDE SEQUENCE [LARGE SCALE GENOMIC DNA]</scope>
    <source>
        <strain evidence="10 11">DSM 29506</strain>
    </source>
</reference>
<dbReference type="PROSITE" id="PS00866">
    <property type="entry name" value="CPSASE_1"/>
    <property type="match status" value="1"/>
</dbReference>